<keyword evidence="8" id="KW-1185">Reference proteome</keyword>
<evidence type="ECO:0000256" key="4">
    <source>
        <dbReference type="RuleBase" id="RU003847"/>
    </source>
</evidence>
<dbReference type="Pfam" id="PF02824">
    <property type="entry name" value="TGS"/>
    <property type="match status" value="1"/>
</dbReference>
<evidence type="ECO:0000256" key="5">
    <source>
        <dbReference type="SAM" id="Coils"/>
    </source>
</evidence>
<dbReference type="InterPro" id="IPR007685">
    <property type="entry name" value="RelA_SpoT"/>
</dbReference>
<dbReference type="InterPro" id="IPR012676">
    <property type="entry name" value="TGS-like"/>
</dbReference>
<reference evidence="7" key="1">
    <citation type="submission" date="2020-06" db="EMBL/GenBank/DDBJ databases">
        <title>Complete genome sequence of Candidatus Phytoplasma luffae NCHU2019.</title>
        <authorList>
            <person name="Cho S.-T."/>
            <person name="Tan C.-M."/>
            <person name="Li J.-R."/>
            <person name="Chien Y.-Y."/>
            <person name="Chiu Y.-C."/>
            <person name="Yang J.-Y."/>
            <person name="Kuo C.-H."/>
        </authorList>
    </citation>
    <scope>NUCLEOTIDE SEQUENCE</scope>
    <source>
        <strain evidence="7">NCHU2019</strain>
    </source>
</reference>
<sequence>MNLLLENNLNNNKDEFELYQKLIKTISSYIKNKDILDKINKSYLLAKEKHKNQKRITGEDFIIHPICVTQILADLKSEPNTLMGALLHDVLEDTDLTFDELKSFIGDDIANIVLNATKLTKIVFNQHQTQTDNQQKMFLAMVNDIRVVFLKLADRLHNMQTLQQIRVDKQKRISEETLAIYVPLSHRLGLFQIKSQLEDLAFRYINPQKYYQISHLIKIKKNEREKSINKIIFNIKKLFYDSGIKDFFISGRSKNIYSIYKKMQKRQLSFEEIFDLLAIRIVVNDIDSCYRCLGIIHNHYSPLPLRFKDYIAVPKPNLYQSLHNTVLSKDGTLFELQIRTKEMNEIAENGIASHWSYKEDKIYSKEDKQLEIAKKLKWYQELIKITKDSEDELYKNSQTFVNAIKNDILNENVYVFTPKQEVYEFPKGSTPIDFAFKIHSDIGFRMTGAIVNKQIVPLEYILQNGDIVSIKTNKNVYRVKKEWLKIVQTSYSKKIIKKHLNKENKDNTHLIKIGRDLLDKELSNHKIDFIIDSSFISQNFYQQDIQNTNELYLAIANKKINCNSVIAKINSFIKNKQNQLQNKISEENKKISSCKDTDVIVEGINNIKLKLANCCYPVFNEEIVGFISKNKGITIHRINCPNLEKYDHNKMISAYWNSFSKLKYVAWLFLIAANSSSLLKEINDKIHSLSINITQMNVNNNNKTKQSIIKFKILVNNIDEINKLIVHLSKLSNIYKIYRGII</sequence>
<organism evidence="7 8">
    <name type="scientific">Loofah witches'-broom phytoplasma</name>
    <dbReference type="NCBI Taxonomy" id="35773"/>
    <lineage>
        <taxon>Bacteria</taxon>
        <taxon>Bacillati</taxon>
        <taxon>Mycoplasmatota</taxon>
        <taxon>Mollicutes</taxon>
        <taxon>Acholeplasmatales</taxon>
        <taxon>Acholeplasmataceae</taxon>
        <taxon>Candidatus Phytoplasma</taxon>
        <taxon>16SrVIII (Loofah witches'-broom group)</taxon>
    </lineage>
</organism>
<dbReference type="FunFam" id="3.30.460.10:FF:000001">
    <property type="entry name" value="GTP pyrophosphokinase RelA"/>
    <property type="match status" value="1"/>
</dbReference>
<dbReference type="AlphaFoldDB" id="A0A975FIF5"/>
<dbReference type="Gene3D" id="3.30.70.260">
    <property type="match status" value="1"/>
</dbReference>
<dbReference type="Gene3D" id="1.10.3210.10">
    <property type="entry name" value="Hypothetical protein af1432"/>
    <property type="match status" value="1"/>
</dbReference>
<evidence type="ECO:0000256" key="3">
    <source>
        <dbReference type="ARBA" id="ARBA00056789"/>
    </source>
</evidence>
<evidence type="ECO:0000313" key="7">
    <source>
        <dbReference type="EMBL" id="QTX03045.1"/>
    </source>
</evidence>
<dbReference type="FunFam" id="3.10.20.30:FF:000002">
    <property type="entry name" value="GTP pyrophosphokinase (RelA/SpoT)"/>
    <property type="match status" value="1"/>
</dbReference>
<dbReference type="CDD" id="cd01668">
    <property type="entry name" value="TGS_RSH"/>
    <property type="match status" value="1"/>
</dbReference>
<dbReference type="PANTHER" id="PTHR21262:SF31">
    <property type="entry name" value="GTP PYROPHOSPHOKINASE"/>
    <property type="match status" value="1"/>
</dbReference>
<dbReference type="InterPro" id="IPR033655">
    <property type="entry name" value="TGS_RelA/SpoT"/>
</dbReference>
<dbReference type="InterPro" id="IPR004095">
    <property type="entry name" value="TGS"/>
</dbReference>
<dbReference type="PANTHER" id="PTHR21262">
    <property type="entry name" value="GUANOSINE-3',5'-BIS DIPHOSPHATE 3'-PYROPHOSPHOHYDROLASE"/>
    <property type="match status" value="1"/>
</dbReference>
<dbReference type="Pfam" id="PF13328">
    <property type="entry name" value="HD_4"/>
    <property type="match status" value="1"/>
</dbReference>
<evidence type="ECO:0000256" key="2">
    <source>
        <dbReference type="ARBA" id="ARBA00041770"/>
    </source>
</evidence>
<dbReference type="PROSITE" id="PS51880">
    <property type="entry name" value="TGS"/>
    <property type="match status" value="1"/>
</dbReference>
<dbReference type="SUPFAM" id="SSF109604">
    <property type="entry name" value="HD-domain/PDEase-like"/>
    <property type="match status" value="1"/>
</dbReference>
<protein>
    <recommendedName>
        <fullName evidence="2">Penta-phosphate guanosine-3'-pyrophosphohydrolase</fullName>
    </recommendedName>
</protein>
<dbReference type="SMART" id="SM00471">
    <property type="entry name" value="HDc"/>
    <property type="match status" value="1"/>
</dbReference>
<comment type="function">
    <text evidence="3">In eubacteria ppGpp (guanosine 3'-diphosphate 5'-diphosphate) is a mediator of the stringent response that coordinates a variety of cellular activities in response to changes in nutritional abundance. This enzyme catalyzes the degradation of ppGpp into GDP. It may also be capable of catalyzing the synthesis of ppGpp.</text>
</comment>
<dbReference type="SMART" id="SM00954">
    <property type="entry name" value="RelA_SpoT"/>
    <property type="match status" value="1"/>
</dbReference>
<dbReference type="InterPro" id="IPR003607">
    <property type="entry name" value="HD/PDEase_dom"/>
</dbReference>
<dbReference type="InterPro" id="IPR004811">
    <property type="entry name" value="RelA/Spo_fam"/>
</dbReference>
<dbReference type="SUPFAM" id="SSF81301">
    <property type="entry name" value="Nucleotidyltransferase"/>
    <property type="match status" value="1"/>
</dbReference>
<dbReference type="Pfam" id="PF13291">
    <property type="entry name" value="ACT_4"/>
    <property type="match status" value="1"/>
</dbReference>
<dbReference type="NCBIfam" id="TIGR00691">
    <property type="entry name" value="spoT_relA"/>
    <property type="match status" value="1"/>
</dbReference>
<dbReference type="SUPFAM" id="SSF81271">
    <property type="entry name" value="TGS-like"/>
    <property type="match status" value="1"/>
</dbReference>
<dbReference type="GO" id="GO:0005886">
    <property type="term" value="C:plasma membrane"/>
    <property type="evidence" value="ECO:0007669"/>
    <property type="project" value="TreeGrafter"/>
</dbReference>
<dbReference type="InterPro" id="IPR002912">
    <property type="entry name" value="ACT_dom"/>
</dbReference>
<dbReference type="InterPro" id="IPR012675">
    <property type="entry name" value="Beta-grasp_dom_sf"/>
</dbReference>
<keyword evidence="5" id="KW-0175">Coiled coil</keyword>
<evidence type="ECO:0000313" key="8">
    <source>
        <dbReference type="Proteomes" id="UP000672038"/>
    </source>
</evidence>
<evidence type="ECO:0000256" key="1">
    <source>
        <dbReference type="ARBA" id="ARBA00025704"/>
    </source>
</evidence>
<proteinExistence type="inferred from homology"/>
<name>A0A975FIF5_LOWBP</name>
<dbReference type="Pfam" id="PF04607">
    <property type="entry name" value="RelA_SpoT"/>
    <property type="match status" value="1"/>
</dbReference>
<dbReference type="EMBL" id="CP054393">
    <property type="protein sequence ID" value="QTX03045.1"/>
    <property type="molecule type" value="Genomic_DNA"/>
</dbReference>
<dbReference type="FunFam" id="1.10.3210.10:FF:000001">
    <property type="entry name" value="GTP pyrophosphokinase RelA"/>
    <property type="match status" value="1"/>
</dbReference>
<dbReference type="KEGG" id="pluf:LFWB_4790"/>
<dbReference type="Proteomes" id="UP000672038">
    <property type="component" value="Chromosome"/>
</dbReference>
<dbReference type="GO" id="GO:0015969">
    <property type="term" value="P:guanosine tetraphosphate metabolic process"/>
    <property type="evidence" value="ECO:0007669"/>
    <property type="project" value="InterPro"/>
</dbReference>
<dbReference type="CDD" id="cd05399">
    <property type="entry name" value="NT_Rel-Spo_like"/>
    <property type="match status" value="1"/>
</dbReference>
<dbReference type="Gene3D" id="3.10.20.30">
    <property type="match status" value="1"/>
</dbReference>
<comment type="pathway">
    <text evidence="1">Purine metabolism.</text>
</comment>
<feature type="domain" description="TGS" evidence="6">
    <location>
        <begin position="410"/>
        <end position="472"/>
    </location>
</feature>
<gene>
    <name evidence="7" type="primary">spoT</name>
    <name evidence="7" type="ORF">LFWB_4790</name>
</gene>
<dbReference type="CDD" id="cd00077">
    <property type="entry name" value="HDc"/>
    <property type="match status" value="1"/>
</dbReference>
<evidence type="ECO:0000259" key="6">
    <source>
        <dbReference type="PROSITE" id="PS51880"/>
    </source>
</evidence>
<comment type="similarity">
    <text evidence="4">Belongs to the relA/spoT family.</text>
</comment>
<accession>A0A975FIF5</accession>
<feature type="coiled-coil region" evidence="5">
    <location>
        <begin position="570"/>
        <end position="597"/>
    </location>
</feature>
<dbReference type="Gene3D" id="3.30.460.10">
    <property type="entry name" value="Beta Polymerase, domain 2"/>
    <property type="match status" value="1"/>
</dbReference>
<dbReference type="InterPro" id="IPR043519">
    <property type="entry name" value="NT_sf"/>
</dbReference>